<evidence type="ECO:0000259" key="2">
    <source>
        <dbReference type="Pfam" id="PF01205"/>
    </source>
</evidence>
<dbReference type="InterPro" id="IPR001498">
    <property type="entry name" value="Impact_N"/>
</dbReference>
<dbReference type="OrthoDB" id="9813771at2"/>
<protein>
    <recommendedName>
        <fullName evidence="2">Impact N-terminal domain-containing protein</fullName>
    </recommendedName>
</protein>
<sequence>MHLLEKVVNLKTLQLKQSSQGFYEIKGSKFLSYLVLDIEFVSTLASLKTQHSKAVHFVTASRILQEQLVESFSDDGEPKGSSGMPTLNVLRGENLVNVGVITVRYFGGTLLGVGGLVRAYTQAVQSAIKNAKTQNLLIPYEKKLQWKIEVSYSLLNQIIYLAQSSEVEVIEKEFLMQGVKITLSSNLASKEEFENLCANEAIFLC</sequence>
<proteinExistence type="inferred from homology"/>
<dbReference type="InterPro" id="IPR020568">
    <property type="entry name" value="Ribosomal_Su5_D2-typ_SF"/>
</dbReference>
<dbReference type="Proteomes" id="UP000257067">
    <property type="component" value="Unassembled WGS sequence"/>
</dbReference>
<dbReference type="Pfam" id="PF01205">
    <property type="entry name" value="Impact_N"/>
    <property type="match status" value="1"/>
</dbReference>
<dbReference type="SUPFAM" id="SSF54211">
    <property type="entry name" value="Ribosomal protein S5 domain 2-like"/>
    <property type="match status" value="1"/>
</dbReference>
<dbReference type="InterPro" id="IPR036956">
    <property type="entry name" value="Impact_N_sf"/>
</dbReference>
<dbReference type="AlphaFoldDB" id="A0A3D8IUR0"/>
<evidence type="ECO:0000256" key="1">
    <source>
        <dbReference type="ARBA" id="ARBA00007665"/>
    </source>
</evidence>
<evidence type="ECO:0000313" key="3">
    <source>
        <dbReference type="EMBL" id="RDU69017.1"/>
    </source>
</evidence>
<name>A0A3D8IUR0_9HELI</name>
<gene>
    <name evidence="3" type="ORF">CQA62_04045</name>
</gene>
<dbReference type="EMBL" id="NXLU01000004">
    <property type="protein sequence ID" value="RDU69017.1"/>
    <property type="molecule type" value="Genomic_DNA"/>
</dbReference>
<organism evidence="3 4">
    <name type="scientific">Helicobacter cholecystus</name>
    <dbReference type="NCBI Taxonomy" id="45498"/>
    <lineage>
        <taxon>Bacteria</taxon>
        <taxon>Pseudomonadati</taxon>
        <taxon>Campylobacterota</taxon>
        <taxon>Epsilonproteobacteria</taxon>
        <taxon>Campylobacterales</taxon>
        <taxon>Helicobacteraceae</taxon>
        <taxon>Helicobacter</taxon>
    </lineage>
</organism>
<accession>A0A3D8IUR0</accession>
<dbReference type="PANTHER" id="PTHR16301">
    <property type="entry name" value="IMPACT-RELATED"/>
    <property type="match status" value="1"/>
</dbReference>
<comment type="similarity">
    <text evidence="1">Belongs to the IMPACT family.</text>
</comment>
<reference evidence="3 4" key="1">
    <citation type="submission" date="2018-04" db="EMBL/GenBank/DDBJ databases">
        <title>Novel Campyloabacter and Helicobacter Species and Strains.</title>
        <authorList>
            <person name="Mannion A.J."/>
            <person name="Shen Z."/>
            <person name="Fox J.G."/>
        </authorList>
    </citation>
    <scope>NUCLEOTIDE SEQUENCE [LARGE SCALE GENOMIC DNA]</scope>
    <source>
        <strain evidence="3 4">ATCC 700242</strain>
    </source>
</reference>
<feature type="domain" description="Impact N-terminal" evidence="2">
    <location>
        <begin position="27"/>
        <end position="128"/>
    </location>
</feature>
<dbReference type="Gene3D" id="3.30.230.30">
    <property type="entry name" value="Impact, N-terminal domain"/>
    <property type="match status" value="1"/>
</dbReference>
<dbReference type="PANTHER" id="PTHR16301:SF20">
    <property type="entry name" value="IMPACT FAMILY MEMBER YIGZ"/>
    <property type="match status" value="1"/>
</dbReference>
<keyword evidence="4" id="KW-1185">Reference proteome</keyword>
<dbReference type="InterPro" id="IPR023582">
    <property type="entry name" value="Impact"/>
</dbReference>
<comment type="caution">
    <text evidence="3">The sequence shown here is derived from an EMBL/GenBank/DDBJ whole genome shotgun (WGS) entry which is preliminary data.</text>
</comment>
<evidence type="ECO:0000313" key="4">
    <source>
        <dbReference type="Proteomes" id="UP000257067"/>
    </source>
</evidence>
<dbReference type="GO" id="GO:0006446">
    <property type="term" value="P:regulation of translational initiation"/>
    <property type="evidence" value="ECO:0007669"/>
    <property type="project" value="TreeGrafter"/>
</dbReference>
<dbReference type="GO" id="GO:0005737">
    <property type="term" value="C:cytoplasm"/>
    <property type="evidence" value="ECO:0007669"/>
    <property type="project" value="TreeGrafter"/>
</dbReference>